<feature type="compositionally biased region" description="Basic and acidic residues" evidence="2">
    <location>
        <begin position="64"/>
        <end position="74"/>
    </location>
</feature>
<dbReference type="EMBL" id="CAMPGE010006836">
    <property type="protein sequence ID" value="CAI2365737.1"/>
    <property type="molecule type" value="Genomic_DNA"/>
</dbReference>
<feature type="coiled-coil region" evidence="1">
    <location>
        <begin position="219"/>
        <end position="246"/>
    </location>
</feature>
<evidence type="ECO:0000256" key="2">
    <source>
        <dbReference type="SAM" id="MobiDB-lite"/>
    </source>
</evidence>
<feature type="compositionally biased region" description="Polar residues" evidence="2">
    <location>
        <begin position="942"/>
        <end position="964"/>
    </location>
</feature>
<dbReference type="AlphaFoldDB" id="A0AAD1UEE5"/>
<feature type="compositionally biased region" description="Basic and acidic residues" evidence="2">
    <location>
        <begin position="929"/>
        <end position="940"/>
    </location>
</feature>
<sequence>MKKFEDSEEQDINDRISNNYDEETEAEKISKELERDIQIYTKNTFKQIKSKKEKQKQKSKNQTPKKESPSDYKTPKKTPQSHKSTKTKPFVPSKFKLLPKTAAKKSKKTPPPSNPKTLQELASKQKHPYSEKASEEQKKSNQKGTKDNRGHLKKPRDISPKTEKLLSKYRKQLNQLIYKNKQKQDQLDHLKSECKIMGISADPTTSLTPSSSSKIYKNIAKSTETISQLESSAKNLEQNTIKLNCEELILNHIKSSCQSHIKIIKHNTEIIKQQLVQHSQLAVADSDKAAADEQDHKIDFIKTNSKQLINLGLAVLDSQREVMKESKVDLIFKKRQILVELEQECQKINKRLNQMNRSSQEERFKHFNVQHQIVEEEEEPMDTNTQISILNKAKMVHLIEEYLRVMENLKISDVDELHHVEQFEVLKMVFLKLCKSNDFPSLPSKMLEEDMTEHSFDDEGCVFIFSLKNFKCLTNHQKDDSKVPKNLPRMGIFNRTLEKKSTTISKESFNKSMAETTNKKTHQCCTVMNAQLNLMKNYSLSSNNQEISSIISKYNSSISMSTQIDSSYKSLTEQIVVKEKEYLTLVGQRNELKHIQDEFDQMGLNLNSLAQEKILKIKEEVIPSELIDDKSQFVLYVEGYFNEIIHQITFKLRKIEDAADVEYPIDIKNLVNMFTTKYEKKLDKKAIVNEIERKLKLEETFVNRTASYSPLSMTKPKSKSNKKNYGSKNKLAIVHKKNLKKSVSIINPKSKPPRSESSKANSIVSTEHDKSVISGLRGHSKTLQKKAYEENPRMFDQYINSNVQESGLNIDLSKIKFKTLVQYMKDVLQMLMASIEDFEQSVKKEREEPTVKEFRNIQNIFNNIENNDEDTQSNRNSRIDDNTKIQEEHVQENQHIEDFRKNLKDYNHPIIKELPPKSKKTLLKPLNRPHSEERVRDHPRTGSLSRGRQGLYNQKLSPLKQSNSTTGVRECRNYIEEENRFIIKWKKQIKNSFVKLKGMDTHKTASTTVSSKHGTGNLKRPVNRDLNKMIAKQVFKFPDE</sequence>
<protein>
    <submittedName>
        <fullName evidence="3">Uncharacterized protein</fullName>
    </submittedName>
</protein>
<accession>A0AAD1UEE5</accession>
<reference evidence="3" key="1">
    <citation type="submission" date="2023-07" db="EMBL/GenBank/DDBJ databases">
        <authorList>
            <consortium name="AG Swart"/>
            <person name="Singh M."/>
            <person name="Singh A."/>
            <person name="Seah K."/>
            <person name="Emmerich C."/>
        </authorList>
    </citation>
    <scope>NUCLEOTIDE SEQUENCE</scope>
    <source>
        <strain evidence="3">DP1</strain>
    </source>
</reference>
<evidence type="ECO:0000256" key="1">
    <source>
        <dbReference type="SAM" id="Coils"/>
    </source>
</evidence>
<feature type="compositionally biased region" description="Basic and acidic residues" evidence="2">
    <location>
        <begin position="26"/>
        <end position="37"/>
    </location>
</feature>
<keyword evidence="1" id="KW-0175">Coiled coil</keyword>
<keyword evidence="4" id="KW-1185">Reference proteome</keyword>
<feature type="coiled-coil region" evidence="1">
    <location>
        <begin position="166"/>
        <end position="193"/>
    </location>
</feature>
<name>A0AAD1UEE5_EUPCR</name>
<feature type="region of interest" description="Disordered" evidence="2">
    <location>
        <begin position="1"/>
        <end position="163"/>
    </location>
</feature>
<dbReference type="Proteomes" id="UP001295684">
    <property type="component" value="Unassembled WGS sequence"/>
</dbReference>
<feature type="compositionally biased region" description="Basic residues" evidence="2">
    <location>
        <begin position="48"/>
        <end position="59"/>
    </location>
</feature>
<organism evidence="3 4">
    <name type="scientific">Euplotes crassus</name>
    <dbReference type="NCBI Taxonomy" id="5936"/>
    <lineage>
        <taxon>Eukaryota</taxon>
        <taxon>Sar</taxon>
        <taxon>Alveolata</taxon>
        <taxon>Ciliophora</taxon>
        <taxon>Intramacronucleata</taxon>
        <taxon>Spirotrichea</taxon>
        <taxon>Hypotrichia</taxon>
        <taxon>Euplotida</taxon>
        <taxon>Euplotidae</taxon>
        <taxon>Moneuplotes</taxon>
    </lineage>
</organism>
<feature type="compositionally biased region" description="Basic residues" evidence="2">
    <location>
        <begin position="75"/>
        <end position="86"/>
    </location>
</feature>
<feature type="compositionally biased region" description="Basic and acidic residues" evidence="2">
    <location>
        <begin position="128"/>
        <end position="163"/>
    </location>
</feature>
<feature type="compositionally biased region" description="Acidic residues" evidence="2">
    <location>
        <begin position="1"/>
        <end position="11"/>
    </location>
</feature>
<proteinExistence type="predicted"/>
<evidence type="ECO:0000313" key="3">
    <source>
        <dbReference type="EMBL" id="CAI2365737.1"/>
    </source>
</evidence>
<evidence type="ECO:0000313" key="4">
    <source>
        <dbReference type="Proteomes" id="UP001295684"/>
    </source>
</evidence>
<comment type="caution">
    <text evidence="3">The sequence shown here is derived from an EMBL/GenBank/DDBJ whole genome shotgun (WGS) entry which is preliminary data.</text>
</comment>
<feature type="region of interest" description="Disordered" evidence="2">
    <location>
        <begin position="744"/>
        <end position="771"/>
    </location>
</feature>
<gene>
    <name evidence="3" type="ORF">ECRASSUSDP1_LOCUS7031</name>
</gene>
<feature type="region of interest" description="Disordered" evidence="2">
    <location>
        <begin position="917"/>
        <end position="964"/>
    </location>
</feature>